<accession>A0A9N8HLX8</accession>
<dbReference type="Proteomes" id="UP001153069">
    <property type="component" value="Unassembled WGS sequence"/>
</dbReference>
<dbReference type="AlphaFoldDB" id="A0A9N8HLX8"/>
<sequence>MIYLFSQNPNHKQRKHKHKQRNEQYHKQKMNAISSFSRLAVVATALVHTFKISFVTAQVTSGPFLPQEQELTKNKSLWLSNGPQFYKYDYTVLSGNSPPEADGHPYPWTIVRANGSFDGYDAQNNQITGHISLPTIGQFFDLIQDQIALGTAHSIVVTYNTQYGYPMDINIVMADNTDYHVLNTVLVSLPGTRHNRNLVVAAQFMPQYEQWQKAKALWTSNGPQFYKYDYTVLSGNSPPEADGHPYPWTIVRDNGSFDGYDAQNNQITGHISLPTIGQFFDLIEDQLGLSTAHSIEVTYNTQYGYPMEIHIIMADNTDYHVLNTVLVSLPGTGHNRNLEVAPQFMPQYELWEKAKAQWTAQGPQFYQYDYVVVDGASPPAAVGHPYPWTILRDNGYFAGYDDKDQQITGYISLPTIGQFFDKIEDQLGLSTAHDIDVTYDVEYGYPTDIYIVMADQSVYHVVNSKLTKLG</sequence>
<dbReference type="OrthoDB" id="57314at2759"/>
<dbReference type="Pfam" id="PF19671">
    <property type="entry name" value="DUF6174"/>
    <property type="match status" value="3"/>
</dbReference>
<feature type="compositionally biased region" description="Basic residues" evidence="1">
    <location>
        <begin position="11"/>
        <end position="20"/>
    </location>
</feature>
<comment type="caution">
    <text evidence="2">The sequence shown here is derived from an EMBL/GenBank/DDBJ whole genome shotgun (WGS) entry which is preliminary data.</text>
</comment>
<evidence type="ECO:0000313" key="3">
    <source>
        <dbReference type="Proteomes" id="UP001153069"/>
    </source>
</evidence>
<evidence type="ECO:0000313" key="2">
    <source>
        <dbReference type="EMBL" id="CAB9520013.1"/>
    </source>
</evidence>
<proteinExistence type="predicted"/>
<protein>
    <submittedName>
        <fullName evidence="2">Uncharacterized protein</fullName>
    </submittedName>
</protein>
<dbReference type="InterPro" id="IPR046172">
    <property type="entry name" value="DUF6174"/>
</dbReference>
<dbReference type="EMBL" id="CAICTM010001064">
    <property type="protein sequence ID" value="CAB9520013.1"/>
    <property type="molecule type" value="Genomic_DNA"/>
</dbReference>
<reference evidence="2" key="1">
    <citation type="submission" date="2020-06" db="EMBL/GenBank/DDBJ databases">
        <authorList>
            <consortium name="Plant Systems Biology data submission"/>
        </authorList>
    </citation>
    <scope>NUCLEOTIDE SEQUENCE</scope>
    <source>
        <strain evidence="2">D6</strain>
    </source>
</reference>
<evidence type="ECO:0000256" key="1">
    <source>
        <dbReference type="SAM" id="MobiDB-lite"/>
    </source>
</evidence>
<keyword evidence="3" id="KW-1185">Reference proteome</keyword>
<name>A0A9N8HLX8_9STRA</name>
<feature type="region of interest" description="Disordered" evidence="1">
    <location>
        <begin position="1"/>
        <end position="22"/>
    </location>
</feature>
<gene>
    <name evidence="2" type="ORF">SEMRO_1066_G237340.1</name>
</gene>
<organism evidence="2 3">
    <name type="scientific">Seminavis robusta</name>
    <dbReference type="NCBI Taxonomy" id="568900"/>
    <lineage>
        <taxon>Eukaryota</taxon>
        <taxon>Sar</taxon>
        <taxon>Stramenopiles</taxon>
        <taxon>Ochrophyta</taxon>
        <taxon>Bacillariophyta</taxon>
        <taxon>Bacillariophyceae</taxon>
        <taxon>Bacillariophycidae</taxon>
        <taxon>Naviculales</taxon>
        <taxon>Naviculaceae</taxon>
        <taxon>Seminavis</taxon>
    </lineage>
</organism>